<dbReference type="EMBL" id="JAIEZQ010000002">
    <property type="protein sequence ID" value="MBY9074951.1"/>
    <property type="molecule type" value="Genomic_DNA"/>
</dbReference>
<keyword evidence="1 3" id="KW-0378">Hydrolase</keyword>
<dbReference type="Gene3D" id="3.40.50.1820">
    <property type="entry name" value="alpha/beta hydrolase"/>
    <property type="match status" value="1"/>
</dbReference>
<comment type="caution">
    <text evidence="3">The sequence shown here is derived from an EMBL/GenBank/DDBJ whole genome shotgun (WGS) entry which is preliminary data.</text>
</comment>
<protein>
    <submittedName>
        <fullName evidence="3">Alpha/beta hydrolase</fullName>
    </submittedName>
</protein>
<evidence type="ECO:0000313" key="4">
    <source>
        <dbReference type="Proteomes" id="UP000754710"/>
    </source>
</evidence>
<name>A0ABS7RJP0_9ACTN</name>
<evidence type="ECO:0000313" key="3">
    <source>
        <dbReference type="EMBL" id="MBY9074951.1"/>
    </source>
</evidence>
<dbReference type="Pfam" id="PF07859">
    <property type="entry name" value="Abhydrolase_3"/>
    <property type="match status" value="1"/>
</dbReference>
<reference evidence="3 4" key="1">
    <citation type="submission" date="2021-08" db="EMBL/GenBank/DDBJ databases">
        <title>Nocardioides bacterium WL0053 sp. nov., isolated from the sediment.</title>
        <authorList>
            <person name="Wang L."/>
            <person name="Zhang D."/>
            <person name="Zhang A."/>
        </authorList>
    </citation>
    <scope>NUCLEOTIDE SEQUENCE [LARGE SCALE GENOMIC DNA]</scope>
    <source>
        <strain evidence="3 4">WL0053</strain>
    </source>
</reference>
<accession>A0ABS7RJP0</accession>
<organism evidence="3 4">
    <name type="scientific">Nocardioides jiangsuensis</name>
    <dbReference type="NCBI Taxonomy" id="2866161"/>
    <lineage>
        <taxon>Bacteria</taxon>
        <taxon>Bacillati</taxon>
        <taxon>Actinomycetota</taxon>
        <taxon>Actinomycetes</taxon>
        <taxon>Propionibacteriales</taxon>
        <taxon>Nocardioidaceae</taxon>
        <taxon>Nocardioides</taxon>
    </lineage>
</organism>
<dbReference type="InterPro" id="IPR029058">
    <property type="entry name" value="AB_hydrolase_fold"/>
</dbReference>
<evidence type="ECO:0000259" key="2">
    <source>
        <dbReference type="Pfam" id="PF07859"/>
    </source>
</evidence>
<dbReference type="PANTHER" id="PTHR48081:SF8">
    <property type="entry name" value="ALPHA_BETA HYDROLASE FOLD-3 DOMAIN-CONTAINING PROTEIN-RELATED"/>
    <property type="match status" value="1"/>
</dbReference>
<proteinExistence type="predicted"/>
<dbReference type="Proteomes" id="UP000754710">
    <property type="component" value="Unassembled WGS sequence"/>
</dbReference>
<keyword evidence="4" id="KW-1185">Reference proteome</keyword>
<evidence type="ECO:0000256" key="1">
    <source>
        <dbReference type="ARBA" id="ARBA00022801"/>
    </source>
</evidence>
<feature type="domain" description="Alpha/beta hydrolase fold-3" evidence="2">
    <location>
        <begin position="114"/>
        <end position="320"/>
    </location>
</feature>
<dbReference type="SUPFAM" id="SSF53474">
    <property type="entry name" value="alpha/beta-Hydrolases"/>
    <property type="match status" value="1"/>
</dbReference>
<gene>
    <name evidence="3" type="ORF">K1X13_08990</name>
</gene>
<dbReference type="InterPro" id="IPR050300">
    <property type="entry name" value="GDXG_lipolytic_enzyme"/>
</dbReference>
<sequence length="344" mass="36833">MGLPGPVQRRLAGRPVVVDGQVLDAQTQWMLRLQQWVREPAVETLPMEKAREGLRRQSMLVGGRQPVGEVRELTLPGADGPIAARLYAPRSQVDAAAAGAAAGDGAVAAGSPLLFFIHGGGMMYGGLDSHDALCRFLAERADLRVLSVDYRLAPEHPFPAAVEDCWASYQWVSENAETLGVDPERIAVGGDSAGGYLSAVTAILAAEAGVPVKHQMLIYPVTNMADKSESRHTFGEGFFLTADFMDLAETSYLLPDQDRRDPRVSVHFTEKIPENLAPASVVTAGFDPLRDEGEAYARLLADAGVEVDLKRYPSFVHGFANMVGVGRATRAAVAEIAAKLKAAV</sequence>
<dbReference type="InterPro" id="IPR013094">
    <property type="entry name" value="AB_hydrolase_3"/>
</dbReference>
<dbReference type="GO" id="GO:0016787">
    <property type="term" value="F:hydrolase activity"/>
    <property type="evidence" value="ECO:0007669"/>
    <property type="project" value="UniProtKB-KW"/>
</dbReference>
<dbReference type="PANTHER" id="PTHR48081">
    <property type="entry name" value="AB HYDROLASE SUPERFAMILY PROTEIN C4A8.06C"/>
    <property type="match status" value="1"/>
</dbReference>